<sequence>DIQGAVRKEGGAEEYKSLE</sequence>
<evidence type="ECO:0000313" key="2">
    <source>
        <dbReference type="Proteomes" id="UP001054945"/>
    </source>
</evidence>
<keyword evidence="2" id="KW-1185">Reference proteome</keyword>
<dbReference type="Proteomes" id="UP001054945">
    <property type="component" value="Unassembled WGS sequence"/>
</dbReference>
<comment type="caution">
    <text evidence="1">The sequence shown here is derived from an EMBL/GenBank/DDBJ whole genome shotgun (WGS) entry which is preliminary data.</text>
</comment>
<reference evidence="1 2" key="1">
    <citation type="submission" date="2021-06" db="EMBL/GenBank/DDBJ databases">
        <title>Caerostris extrusa draft genome.</title>
        <authorList>
            <person name="Kono N."/>
            <person name="Arakawa K."/>
        </authorList>
    </citation>
    <scope>NUCLEOTIDE SEQUENCE [LARGE SCALE GENOMIC DNA]</scope>
</reference>
<protein>
    <submittedName>
        <fullName evidence="1">Uncharacterized protein</fullName>
    </submittedName>
</protein>
<dbReference type="AlphaFoldDB" id="A0AAV4UYW0"/>
<name>A0AAV4UYW0_CAEEX</name>
<accession>A0AAV4UYW0</accession>
<organism evidence="1 2">
    <name type="scientific">Caerostris extrusa</name>
    <name type="common">Bark spider</name>
    <name type="synonym">Caerostris bankana</name>
    <dbReference type="NCBI Taxonomy" id="172846"/>
    <lineage>
        <taxon>Eukaryota</taxon>
        <taxon>Metazoa</taxon>
        <taxon>Ecdysozoa</taxon>
        <taxon>Arthropoda</taxon>
        <taxon>Chelicerata</taxon>
        <taxon>Arachnida</taxon>
        <taxon>Araneae</taxon>
        <taxon>Araneomorphae</taxon>
        <taxon>Entelegynae</taxon>
        <taxon>Araneoidea</taxon>
        <taxon>Araneidae</taxon>
        <taxon>Caerostris</taxon>
    </lineage>
</organism>
<proteinExistence type="predicted"/>
<dbReference type="EMBL" id="BPLR01013632">
    <property type="protein sequence ID" value="GIY62535.1"/>
    <property type="molecule type" value="Genomic_DNA"/>
</dbReference>
<evidence type="ECO:0000313" key="1">
    <source>
        <dbReference type="EMBL" id="GIY62535.1"/>
    </source>
</evidence>
<feature type="non-terminal residue" evidence="1">
    <location>
        <position position="1"/>
    </location>
</feature>
<gene>
    <name evidence="1" type="ORF">CEXT_425251</name>
</gene>